<feature type="compositionally biased region" description="Basic and acidic residues" evidence="1">
    <location>
        <begin position="85"/>
        <end position="105"/>
    </location>
</feature>
<sequence length="105" mass="12265">MNNTKIAINVSKKGWQDVKTYRWSHLQILFLKRGKMKTGLAESIEQKSEDSQTGMTTTKIFLSFLTMDRMEQQHTFLKSFSKLKSPQEDGRRKLENPAEPIIREC</sequence>
<protein>
    <submittedName>
        <fullName evidence="2">Uncharacterized protein</fullName>
    </submittedName>
</protein>
<dbReference type="Proteomes" id="UP001519460">
    <property type="component" value="Unassembled WGS sequence"/>
</dbReference>
<name>A0ABD0JN83_9CAEN</name>
<evidence type="ECO:0000313" key="2">
    <source>
        <dbReference type="EMBL" id="KAK7476421.1"/>
    </source>
</evidence>
<gene>
    <name evidence="2" type="ORF">BaRGS_00032346</name>
</gene>
<evidence type="ECO:0000313" key="3">
    <source>
        <dbReference type="Proteomes" id="UP001519460"/>
    </source>
</evidence>
<comment type="caution">
    <text evidence="2">The sequence shown here is derived from an EMBL/GenBank/DDBJ whole genome shotgun (WGS) entry which is preliminary data.</text>
</comment>
<organism evidence="2 3">
    <name type="scientific">Batillaria attramentaria</name>
    <dbReference type="NCBI Taxonomy" id="370345"/>
    <lineage>
        <taxon>Eukaryota</taxon>
        <taxon>Metazoa</taxon>
        <taxon>Spiralia</taxon>
        <taxon>Lophotrochozoa</taxon>
        <taxon>Mollusca</taxon>
        <taxon>Gastropoda</taxon>
        <taxon>Caenogastropoda</taxon>
        <taxon>Sorbeoconcha</taxon>
        <taxon>Cerithioidea</taxon>
        <taxon>Batillariidae</taxon>
        <taxon>Batillaria</taxon>
    </lineage>
</organism>
<proteinExistence type="predicted"/>
<evidence type="ECO:0000256" key="1">
    <source>
        <dbReference type="SAM" id="MobiDB-lite"/>
    </source>
</evidence>
<dbReference type="AlphaFoldDB" id="A0ABD0JN83"/>
<dbReference type="EMBL" id="JACVVK020000376">
    <property type="protein sequence ID" value="KAK7476421.1"/>
    <property type="molecule type" value="Genomic_DNA"/>
</dbReference>
<keyword evidence="3" id="KW-1185">Reference proteome</keyword>
<reference evidence="2 3" key="1">
    <citation type="journal article" date="2023" name="Sci. Data">
        <title>Genome assembly of the Korean intertidal mud-creeper Batillaria attramentaria.</title>
        <authorList>
            <person name="Patra A.K."/>
            <person name="Ho P.T."/>
            <person name="Jun S."/>
            <person name="Lee S.J."/>
            <person name="Kim Y."/>
            <person name="Won Y.J."/>
        </authorList>
    </citation>
    <scope>NUCLEOTIDE SEQUENCE [LARGE SCALE GENOMIC DNA]</scope>
    <source>
        <strain evidence="2">Wonlab-2016</strain>
    </source>
</reference>
<accession>A0ABD0JN83</accession>
<feature type="region of interest" description="Disordered" evidence="1">
    <location>
        <begin position="83"/>
        <end position="105"/>
    </location>
</feature>